<organism evidence="2 3">
    <name type="scientific">Parendozoicomonas haliclonae</name>
    <dbReference type="NCBI Taxonomy" id="1960125"/>
    <lineage>
        <taxon>Bacteria</taxon>
        <taxon>Pseudomonadati</taxon>
        <taxon>Pseudomonadota</taxon>
        <taxon>Gammaproteobacteria</taxon>
        <taxon>Oceanospirillales</taxon>
        <taxon>Endozoicomonadaceae</taxon>
        <taxon>Parendozoicomonas</taxon>
    </lineage>
</organism>
<evidence type="ECO:0000313" key="2">
    <source>
        <dbReference type="EMBL" id="SMA49393.1"/>
    </source>
</evidence>
<proteinExistence type="predicted"/>
<dbReference type="AlphaFoldDB" id="A0A1X7AMB5"/>
<feature type="chain" id="PRO_5012620518" description="Protein YnjB" evidence="1">
    <location>
        <begin position="25"/>
        <end position="398"/>
    </location>
</feature>
<dbReference type="Gene3D" id="3.40.190.10">
    <property type="entry name" value="Periplasmic binding protein-like II"/>
    <property type="match status" value="2"/>
</dbReference>
<dbReference type="PANTHER" id="PTHR42779">
    <property type="entry name" value="PROTEIN YNJB"/>
    <property type="match status" value="1"/>
</dbReference>
<evidence type="ECO:0000256" key="1">
    <source>
        <dbReference type="SAM" id="SignalP"/>
    </source>
</evidence>
<name>A0A1X7AMB5_9GAMM</name>
<sequence length="398" mass="44247">MPRKTLLTHLIILALLVLSSFTRAETWPQTLEQAKGKTVYMNAWGGSENINSYLDWAGEELNERYGITLKHVKVDDIASVVSRIVAEKSAGRESGGSVDIMWINGENFRAMKDNKLLHGPFVENLPNWQFIDPVEKPTTIEDFGHSVDGLEAPWGMAQLVFMVDTDRVSQKPTSMQELLAFSQKNPGLFTYPAPPDFIGTTFLKQALIELAPDAKRLKQPVGDDFEQVTQPLWAFLDALHPTLWRKGATFPASSSAMLPLLDDGEIAFAQTFNPSTATTAIHDGLLPETVRTYVHKAGTIGNSHFLAIPYNASAKAAAEVTINFLMSPEAQLRKANPKIWGDPTVLSLSKLPLQQQQQFRDQEDGIATLSQEQLGTALQEPDASWMNALEQAWLKRYR</sequence>
<dbReference type="Pfam" id="PF13416">
    <property type="entry name" value="SBP_bac_8"/>
    <property type="match status" value="1"/>
</dbReference>
<dbReference type="InterPro" id="IPR027020">
    <property type="entry name" value="YnjB"/>
</dbReference>
<dbReference type="InterPro" id="IPR006059">
    <property type="entry name" value="SBP"/>
</dbReference>
<protein>
    <recommendedName>
        <fullName evidence="4">Protein YnjB</fullName>
    </recommendedName>
</protein>
<reference evidence="2 3" key="1">
    <citation type="submission" date="2017-03" db="EMBL/GenBank/DDBJ databases">
        <authorList>
            <person name="Afonso C.L."/>
            <person name="Miller P.J."/>
            <person name="Scott M.A."/>
            <person name="Spackman E."/>
            <person name="Goraichik I."/>
            <person name="Dimitrov K.M."/>
            <person name="Suarez D.L."/>
            <person name="Swayne D.E."/>
        </authorList>
    </citation>
    <scope>NUCLEOTIDE SEQUENCE [LARGE SCALE GENOMIC DNA]</scope>
    <source>
        <strain evidence="2">SB41UT1</strain>
    </source>
</reference>
<dbReference type="PANTHER" id="PTHR42779:SF1">
    <property type="entry name" value="PROTEIN YNJB"/>
    <property type="match status" value="1"/>
</dbReference>
<dbReference type="RefSeq" id="WP_165767293.1">
    <property type="nucleotide sequence ID" value="NZ_CBCSCN010000007.1"/>
</dbReference>
<keyword evidence="3" id="KW-1185">Reference proteome</keyword>
<dbReference type="PIRSF" id="PIRSF029172">
    <property type="entry name" value="UCP029172_ABC_sbc_YnjB"/>
    <property type="match status" value="1"/>
</dbReference>
<evidence type="ECO:0000313" key="3">
    <source>
        <dbReference type="Proteomes" id="UP000196573"/>
    </source>
</evidence>
<evidence type="ECO:0008006" key="4">
    <source>
        <dbReference type="Google" id="ProtNLM"/>
    </source>
</evidence>
<accession>A0A1X7AMB5</accession>
<gene>
    <name evidence="2" type="ORF">EHSB41UT_03230</name>
</gene>
<dbReference type="EMBL" id="FWPT01000007">
    <property type="protein sequence ID" value="SMA49393.1"/>
    <property type="molecule type" value="Genomic_DNA"/>
</dbReference>
<keyword evidence="1" id="KW-0732">Signal</keyword>
<dbReference type="SUPFAM" id="SSF53850">
    <property type="entry name" value="Periplasmic binding protein-like II"/>
    <property type="match status" value="1"/>
</dbReference>
<dbReference type="Proteomes" id="UP000196573">
    <property type="component" value="Unassembled WGS sequence"/>
</dbReference>
<dbReference type="NCBIfam" id="NF008633">
    <property type="entry name" value="PRK11622.1"/>
    <property type="match status" value="1"/>
</dbReference>
<feature type="signal peptide" evidence="1">
    <location>
        <begin position="1"/>
        <end position="24"/>
    </location>
</feature>